<dbReference type="SUPFAM" id="SSF55729">
    <property type="entry name" value="Acyl-CoA N-acyltransferases (Nat)"/>
    <property type="match status" value="1"/>
</dbReference>
<dbReference type="Proteomes" id="UP000278085">
    <property type="component" value="Unassembled WGS sequence"/>
</dbReference>
<dbReference type="InterPro" id="IPR016181">
    <property type="entry name" value="Acyl_CoA_acyltransferase"/>
</dbReference>
<organism evidence="2 3">
    <name type="scientific">Massilia atriviolacea</name>
    <dbReference type="NCBI Taxonomy" id="2495579"/>
    <lineage>
        <taxon>Bacteria</taxon>
        <taxon>Pseudomonadati</taxon>
        <taxon>Pseudomonadota</taxon>
        <taxon>Betaproteobacteria</taxon>
        <taxon>Burkholderiales</taxon>
        <taxon>Oxalobacteraceae</taxon>
        <taxon>Telluria group</taxon>
        <taxon>Massilia</taxon>
    </lineage>
</organism>
<dbReference type="EMBL" id="RXLQ01000004">
    <property type="protein sequence ID" value="RSZ59198.1"/>
    <property type="molecule type" value="Genomic_DNA"/>
</dbReference>
<feature type="domain" description="N-acetyltransferase" evidence="1">
    <location>
        <begin position="3"/>
        <end position="155"/>
    </location>
</feature>
<dbReference type="Gene3D" id="3.40.630.30">
    <property type="match status" value="1"/>
</dbReference>
<reference evidence="2 3" key="1">
    <citation type="submission" date="2018-12" db="EMBL/GenBank/DDBJ databases">
        <authorList>
            <person name="Yang E."/>
        </authorList>
    </citation>
    <scope>NUCLEOTIDE SEQUENCE [LARGE SCALE GENOMIC DNA]</scope>
    <source>
        <strain evidence="2 3">SOD</strain>
    </source>
</reference>
<keyword evidence="3" id="KW-1185">Reference proteome</keyword>
<dbReference type="OrthoDB" id="5525374at2"/>
<protein>
    <submittedName>
        <fullName evidence="2">N-acetyltransferase</fullName>
    </submittedName>
</protein>
<dbReference type="PROSITE" id="PS51186">
    <property type="entry name" value="GNAT"/>
    <property type="match status" value="1"/>
</dbReference>
<dbReference type="CDD" id="cd04301">
    <property type="entry name" value="NAT_SF"/>
    <property type="match status" value="1"/>
</dbReference>
<dbReference type="GO" id="GO:0016747">
    <property type="term" value="F:acyltransferase activity, transferring groups other than amino-acyl groups"/>
    <property type="evidence" value="ECO:0007669"/>
    <property type="project" value="InterPro"/>
</dbReference>
<proteinExistence type="predicted"/>
<evidence type="ECO:0000313" key="2">
    <source>
        <dbReference type="EMBL" id="RSZ59198.1"/>
    </source>
</evidence>
<dbReference type="Pfam" id="PF00583">
    <property type="entry name" value="Acetyltransf_1"/>
    <property type="match status" value="1"/>
</dbReference>
<accession>A0A430HNT5</accession>
<name>A0A430HNT5_9BURK</name>
<keyword evidence="2" id="KW-0808">Transferase</keyword>
<comment type="caution">
    <text evidence="2">The sequence shown here is derived from an EMBL/GenBank/DDBJ whole genome shotgun (WGS) entry which is preliminary data.</text>
</comment>
<evidence type="ECO:0000259" key="1">
    <source>
        <dbReference type="PROSITE" id="PS51186"/>
    </source>
</evidence>
<dbReference type="AlphaFoldDB" id="A0A430HNT5"/>
<dbReference type="RefSeq" id="WP_126073570.1">
    <property type="nucleotide sequence ID" value="NZ_CP051166.1"/>
</dbReference>
<gene>
    <name evidence="2" type="ORF">EJB06_08385</name>
</gene>
<dbReference type="InterPro" id="IPR000182">
    <property type="entry name" value="GNAT_dom"/>
</dbReference>
<sequence>MAPTLRPIDAADHAFLRSVYATTRAEEIAMAGWDAGTADAFVGMQFDAQHSFYRKRYPAGQFDVVLDGATPLGRLYVSREAQRIHVIDIALLPAYRNRGTGGALLAGLMREAEQRGAAVTIHVELNNPAMSLYERLGFREISSAGFHRLMEWRATTLTHKEHTA</sequence>
<evidence type="ECO:0000313" key="3">
    <source>
        <dbReference type="Proteomes" id="UP000278085"/>
    </source>
</evidence>